<evidence type="ECO:0000256" key="3">
    <source>
        <dbReference type="ARBA" id="ARBA00023163"/>
    </source>
</evidence>
<proteinExistence type="predicted"/>
<dbReference type="Pfam" id="PF02311">
    <property type="entry name" value="AraC_binding"/>
    <property type="match status" value="1"/>
</dbReference>
<dbReference type="EMBL" id="NHOC01000004">
    <property type="protein sequence ID" value="OUM20955.1"/>
    <property type="molecule type" value="Genomic_DNA"/>
</dbReference>
<gene>
    <name evidence="5" type="ORF">CBW42_05075</name>
</gene>
<dbReference type="SMART" id="SM00342">
    <property type="entry name" value="HTH_ARAC"/>
    <property type="match status" value="1"/>
</dbReference>
<dbReference type="GO" id="GO:0043565">
    <property type="term" value="F:sequence-specific DNA binding"/>
    <property type="evidence" value="ECO:0007669"/>
    <property type="project" value="InterPro"/>
</dbReference>
<comment type="caution">
    <text evidence="5">The sequence shown here is derived from an EMBL/GenBank/DDBJ whole genome shotgun (WGS) entry which is preliminary data.</text>
</comment>
<dbReference type="InterPro" id="IPR018062">
    <property type="entry name" value="HTH_AraC-typ_CS"/>
</dbReference>
<keyword evidence="1" id="KW-0805">Transcription regulation</keyword>
<dbReference type="OrthoDB" id="183331at2"/>
<accession>A0A252F5B4</accession>
<dbReference type="PROSITE" id="PS00041">
    <property type="entry name" value="HTH_ARAC_FAMILY_1"/>
    <property type="match status" value="1"/>
</dbReference>
<dbReference type="InterPro" id="IPR003313">
    <property type="entry name" value="AraC-bd"/>
</dbReference>
<dbReference type="InterPro" id="IPR037923">
    <property type="entry name" value="HTH-like"/>
</dbReference>
<dbReference type="PANTHER" id="PTHR43280">
    <property type="entry name" value="ARAC-FAMILY TRANSCRIPTIONAL REGULATOR"/>
    <property type="match status" value="1"/>
</dbReference>
<protein>
    <recommendedName>
        <fullName evidence="4">HTH araC/xylS-type domain-containing protein</fullName>
    </recommendedName>
</protein>
<dbReference type="SUPFAM" id="SSF51215">
    <property type="entry name" value="Regulatory protein AraC"/>
    <property type="match status" value="1"/>
</dbReference>
<evidence type="ECO:0000259" key="4">
    <source>
        <dbReference type="PROSITE" id="PS01124"/>
    </source>
</evidence>
<keyword evidence="6" id="KW-1185">Reference proteome</keyword>
<dbReference type="Gene3D" id="1.10.10.60">
    <property type="entry name" value="Homeodomain-like"/>
    <property type="match status" value="2"/>
</dbReference>
<name>A0A252F5B4_9FIRM</name>
<dbReference type="InterPro" id="IPR020449">
    <property type="entry name" value="Tscrpt_reg_AraC-type_HTH"/>
</dbReference>
<dbReference type="PROSITE" id="PS01124">
    <property type="entry name" value="HTH_ARAC_FAMILY_2"/>
    <property type="match status" value="1"/>
</dbReference>
<feature type="domain" description="HTH araC/xylS-type" evidence="4">
    <location>
        <begin position="195"/>
        <end position="293"/>
    </location>
</feature>
<evidence type="ECO:0000256" key="2">
    <source>
        <dbReference type="ARBA" id="ARBA00023125"/>
    </source>
</evidence>
<evidence type="ECO:0000313" key="5">
    <source>
        <dbReference type="EMBL" id="OUM20955.1"/>
    </source>
</evidence>
<keyword evidence="3" id="KW-0804">Transcription</keyword>
<organism evidence="5 6">
    <name type="scientific">Butyricicoccus porcorum</name>
    <dbReference type="NCBI Taxonomy" id="1945634"/>
    <lineage>
        <taxon>Bacteria</taxon>
        <taxon>Bacillati</taxon>
        <taxon>Bacillota</taxon>
        <taxon>Clostridia</taxon>
        <taxon>Eubacteriales</taxon>
        <taxon>Butyricicoccaceae</taxon>
        <taxon>Butyricicoccus</taxon>
    </lineage>
</organism>
<dbReference type="Proteomes" id="UP000194903">
    <property type="component" value="Unassembled WGS sequence"/>
</dbReference>
<keyword evidence="2" id="KW-0238">DNA-binding</keyword>
<dbReference type="PANTHER" id="PTHR43280:SF28">
    <property type="entry name" value="HTH-TYPE TRANSCRIPTIONAL ACTIVATOR RHAS"/>
    <property type="match status" value="1"/>
</dbReference>
<reference evidence="5 6" key="1">
    <citation type="submission" date="2017-05" db="EMBL/GenBank/DDBJ databases">
        <title>Butyricicoccus porcorum sp. nov. a butyrate-producing bacterium from the swine intestinal tract.</title>
        <authorList>
            <person name="Trachsel J."/>
            <person name="Humphrey S."/>
            <person name="Allen H.K."/>
        </authorList>
    </citation>
    <scope>NUCLEOTIDE SEQUENCE [LARGE SCALE GENOMIC DNA]</scope>
    <source>
        <strain evidence="5">BB10</strain>
    </source>
</reference>
<dbReference type="SUPFAM" id="SSF46689">
    <property type="entry name" value="Homeodomain-like"/>
    <property type="match status" value="2"/>
</dbReference>
<dbReference type="Pfam" id="PF12833">
    <property type="entry name" value="HTH_18"/>
    <property type="match status" value="1"/>
</dbReference>
<dbReference type="InterPro" id="IPR009057">
    <property type="entry name" value="Homeodomain-like_sf"/>
</dbReference>
<dbReference type="PRINTS" id="PR00032">
    <property type="entry name" value="HTHARAC"/>
</dbReference>
<dbReference type="InterPro" id="IPR018060">
    <property type="entry name" value="HTH_AraC"/>
</dbReference>
<dbReference type="RefSeq" id="WP_087018390.1">
    <property type="nucleotide sequence ID" value="NZ_CP178353.1"/>
</dbReference>
<evidence type="ECO:0000256" key="1">
    <source>
        <dbReference type="ARBA" id="ARBA00023015"/>
    </source>
</evidence>
<dbReference type="GO" id="GO:0003700">
    <property type="term" value="F:DNA-binding transcription factor activity"/>
    <property type="evidence" value="ECO:0007669"/>
    <property type="project" value="InterPro"/>
</dbReference>
<sequence>MRNYDDTAVSAEFQDKNGGMDNGGVLPSSQMFLHLPSEFARSALIYAAYVGHYFCDHTYTVHRNQFDYYMLAVVDSGGMFFQYNGERFEVHAGEVILLDCRRPHTYGAIDSVSFRYIYFRGGSSDAYYRLLAGENGYFTRPARSVEVQSAIQSIFALVTDTMYDEHRVSVQLYRILAELSGSDGRGESVQNAAVLHAIAYMEHHFFEKLTIEQIADQVNLSEYYFSRLFRRCTSMSPHAYLVNLRITMARQLLTVSQKSVERIAEECGFHSTTNFIRSFREHVGCTPKQFRRAAMEEHREENT</sequence>
<evidence type="ECO:0000313" key="6">
    <source>
        <dbReference type="Proteomes" id="UP000194903"/>
    </source>
</evidence>
<dbReference type="AlphaFoldDB" id="A0A252F5B4"/>